<dbReference type="PANTHER" id="PTHR24159">
    <property type="match status" value="1"/>
</dbReference>
<dbReference type="VEuPathDB" id="TrichDB:TRFO_25034"/>
<name>A0A1J4K6P7_9EUKA</name>
<dbReference type="PANTHER" id="PTHR24159:SF5">
    <property type="entry name" value="ANK_REP_REGION DOMAIN-CONTAINING PROTEIN"/>
    <property type="match status" value="1"/>
</dbReference>
<dbReference type="InterPro" id="IPR036770">
    <property type="entry name" value="Ankyrin_rpt-contain_sf"/>
</dbReference>
<dbReference type="OrthoDB" id="10683405at2759"/>
<gene>
    <name evidence="2" type="ORF">TRFO_25034</name>
</gene>
<dbReference type="Pfam" id="PF11929">
    <property type="entry name" value="DUF3447"/>
    <property type="match status" value="1"/>
</dbReference>
<feature type="domain" description="DUF3447" evidence="1">
    <location>
        <begin position="272"/>
        <end position="348"/>
    </location>
</feature>
<evidence type="ECO:0000259" key="1">
    <source>
        <dbReference type="Pfam" id="PF11929"/>
    </source>
</evidence>
<comment type="caution">
    <text evidence="2">The sequence shown here is derived from an EMBL/GenBank/DDBJ whole genome shotgun (WGS) entry which is preliminary data.</text>
</comment>
<dbReference type="InterPro" id="IPR020683">
    <property type="entry name" value="DUF3447"/>
</dbReference>
<dbReference type="SUPFAM" id="SSF48403">
    <property type="entry name" value="Ankyrin repeat"/>
    <property type="match status" value="1"/>
</dbReference>
<dbReference type="Proteomes" id="UP000179807">
    <property type="component" value="Unassembled WGS sequence"/>
</dbReference>
<sequence length="406" mass="48255">MSYDELKIHLKQLSEINSELLDYLNNEKGGDEELFEKIINTAKDMNLVSNFHLYTTVLSLITNLSISRPSNKSIIDKIVQILVEFVHHFEMLTVFNNVQLFELFQVNKSLILRLLNLNYLNVSYFKPYMPNVDYLFFLYPELLHCGISKSFPKYNQNIQSDIYQYSKIYAEQAYPENNPNIVAFDDKQSLIDNFYRFRILGHGFNMLQLSIENDDLNKFIELTNITNKFNYREKFTYSLFESDKNIKSVDVIQYALAFGSLNIFKYLVMNKVEIIKDDLKYAIIGGNRDIINIIENDVKILFDDMKYFQIAIKYHQNVLFNYFINNYEHLQLNIMILFNLCVKYNNYVLLYTLIEDNSINLDEYFSKYDVISKLHYSSSIFILFYFLFCIKKDSDYMELLSFIDLS</sequence>
<evidence type="ECO:0000313" key="2">
    <source>
        <dbReference type="EMBL" id="OHT06859.1"/>
    </source>
</evidence>
<dbReference type="GeneID" id="94838796"/>
<evidence type="ECO:0000313" key="3">
    <source>
        <dbReference type="Proteomes" id="UP000179807"/>
    </source>
</evidence>
<accession>A0A1J4K6P7</accession>
<dbReference type="AlphaFoldDB" id="A0A1J4K6P7"/>
<protein>
    <recommendedName>
        <fullName evidence="1">DUF3447 domain-containing protein</fullName>
    </recommendedName>
</protein>
<proteinExistence type="predicted"/>
<organism evidence="2 3">
    <name type="scientific">Tritrichomonas foetus</name>
    <dbReference type="NCBI Taxonomy" id="1144522"/>
    <lineage>
        <taxon>Eukaryota</taxon>
        <taxon>Metamonada</taxon>
        <taxon>Parabasalia</taxon>
        <taxon>Tritrichomonadida</taxon>
        <taxon>Tritrichomonadidae</taxon>
        <taxon>Tritrichomonas</taxon>
    </lineage>
</organism>
<reference evidence="2" key="1">
    <citation type="submission" date="2016-10" db="EMBL/GenBank/DDBJ databases">
        <authorList>
            <person name="Benchimol M."/>
            <person name="Almeida L.G."/>
            <person name="Vasconcelos A.T."/>
            <person name="Perreira-Neves A."/>
            <person name="Rosa I.A."/>
            <person name="Tasca T."/>
            <person name="Bogo M.R."/>
            <person name="de Souza W."/>
        </authorList>
    </citation>
    <scope>NUCLEOTIDE SEQUENCE [LARGE SCALE GENOMIC DNA]</scope>
    <source>
        <strain evidence="2">K</strain>
    </source>
</reference>
<dbReference type="RefSeq" id="XP_068359995.1">
    <property type="nucleotide sequence ID" value="XM_068504092.1"/>
</dbReference>
<keyword evidence="3" id="KW-1185">Reference proteome</keyword>
<dbReference type="EMBL" id="MLAK01000713">
    <property type="protein sequence ID" value="OHT06859.1"/>
    <property type="molecule type" value="Genomic_DNA"/>
</dbReference>